<proteinExistence type="predicted"/>
<feature type="compositionally biased region" description="Basic and acidic residues" evidence="1">
    <location>
        <begin position="23"/>
        <end position="43"/>
    </location>
</feature>
<gene>
    <name evidence="2" type="ORF">Nepgr_021903</name>
</gene>
<feature type="region of interest" description="Disordered" evidence="1">
    <location>
        <begin position="23"/>
        <end position="47"/>
    </location>
</feature>
<organism evidence="2 3">
    <name type="scientific">Nepenthes gracilis</name>
    <name type="common">Slender pitcher plant</name>
    <dbReference type="NCBI Taxonomy" id="150966"/>
    <lineage>
        <taxon>Eukaryota</taxon>
        <taxon>Viridiplantae</taxon>
        <taxon>Streptophyta</taxon>
        <taxon>Embryophyta</taxon>
        <taxon>Tracheophyta</taxon>
        <taxon>Spermatophyta</taxon>
        <taxon>Magnoliopsida</taxon>
        <taxon>eudicotyledons</taxon>
        <taxon>Gunneridae</taxon>
        <taxon>Pentapetalae</taxon>
        <taxon>Caryophyllales</taxon>
        <taxon>Nepenthaceae</taxon>
        <taxon>Nepenthes</taxon>
    </lineage>
</organism>
<dbReference type="AlphaFoldDB" id="A0AAD3SZR7"/>
<comment type="caution">
    <text evidence="2">The sequence shown here is derived from an EMBL/GenBank/DDBJ whole genome shotgun (WGS) entry which is preliminary data.</text>
</comment>
<evidence type="ECO:0000256" key="1">
    <source>
        <dbReference type="SAM" id="MobiDB-lite"/>
    </source>
</evidence>
<sequence length="84" mass="9691">MSVGGPILIRRWHRGGVAAEIERKTETPPENKRAQRTRGEGRANRKIITPRETYLQVPISSSFSLQILRFRVFEDFPYHGSKVL</sequence>
<evidence type="ECO:0000313" key="2">
    <source>
        <dbReference type="EMBL" id="GMH20062.1"/>
    </source>
</evidence>
<name>A0AAD3SZR7_NEPGR</name>
<dbReference type="EMBL" id="BSYO01000021">
    <property type="protein sequence ID" value="GMH20062.1"/>
    <property type="molecule type" value="Genomic_DNA"/>
</dbReference>
<keyword evidence="3" id="KW-1185">Reference proteome</keyword>
<accession>A0AAD3SZR7</accession>
<reference evidence="2" key="1">
    <citation type="submission" date="2023-05" db="EMBL/GenBank/DDBJ databases">
        <title>Nepenthes gracilis genome sequencing.</title>
        <authorList>
            <person name="Fukushima K."/>
        </authorList>
    </citation>
    <scope>NUCLEOTIDE SEQUENCE</scope>
    <source>
        <strain evidence="2">SING2019-196</strain>
    </source>
</reference>
<dbReference type="Proteomes" id="UP001279734">
    <property type="component" value="Unassembled WGS sequence"/>
</dbReference>
<protein>
    <submittedName>
        <fullName evidence="2">Uncharacterized protein</fullName>
    </submittedName>
</protein>
<evidence type="ECO:0000313" key="3">
    <source>
        <dbReference type="Proteomes" id="UP001279734"/>
    </source>
</evidence>